<accession>A0A4U9DCC0</accession>
<organism evidence="1 2">
    <name type="scientific">Raoultella terrigena</name>
    <name type="common">Klebsiella terrigena</name>
    <dbReference type="NCBI Taxonomy" id="577"/>
    <lineage>
        <taxon>Bacteria</taxon>
        <taxon>Pseudomonadati</taxon>
        <taxon>Pseudomonadota</taxon>
        <taxon>Gammaproteobacteria</taxon>
        <taxon>Enterobacterales</taxon>
        <taxon>Enterobacteriaceae</taxon>
        <taxon>Klebsiella/Raoultella group</taxon>
        <taxon>Raoultella</taxon>
    </lineage>
</organism>
<name>A0A4U9DCC0_RAOTE</name>
<dbReference type="Proteomes" id="UP000339249">
    <property type="component" value="Unassembled WGS sequence"/>
</dbReference>
<dbReference type="AlphaFoldDB" id="A0A4U9DCC0"/>
<dbReference type="EMBL" id="CABDVU010000002">
    <property type="protein sequence ID" value="VTN16710.1"/>
    <property type="molecule type" value="Genomic_DNA"/>
</dbReference>
<protein>
    <submittedName>
        <fullName evidence="1">Plasmid-partitioning protein SopA</fullName>
    </submittedName>
</protein>
<evidence type="ECO:0000313" key="2">
    <source>
        <dbReference type="Proteomes" id="UP000339249"/>
    </source>
</evidence>
<gene>
    <name evidence="1" type="ORF">NCTC9185_07963</name>
</gene>
<sequence length="68" mass="7433">MGLMDTLNQCISAGHEMTKAIAIAQFNDDSPEARKITRRWRIGEAADLVGRVISGYQGCRESWPAAAP</sequence>
<evidence type="ECO:0000313" key="1">
    <source>
        <dbReference type="EMBL" id="VTN16710.1"/>
    </source>
</evidence>
<proteinExistence type="predicted"/>
<reference evidence="1 2" key="1">
    <citation type="submission" date="2019-04" db="EMBL/GenBank/DDBJ databases">
        <authorList>
            <consortium name="Pathogen Informatics"/>
        </authorList>
    </citation>
    <scope>NUCLEOTIDE SEQUENCE [LARGE SCALE GENOMIC DNA]</scope>
    <source>
        <strain evidence="1 2">NCTC9185</strain>
    </source>
</reference>